<dbReference type="InterPro" id="IPR011990">
    <property type="entry name" value="TPR-like_helical_dom_sf"/>
</dbReference>
<evidence type="ECO:0000259" key="5">
    <source>
        <dbReference type="Pfam" id="PF14432"/>
    </source>
</evidence>
<dbReference type="Pfam" id="PF01535">
    <property type="entry name" value="PPR"/>
    <property type="match status" value="2"/>
</dbReference>
<accession>A0A5N5LY98</accession>
<dbReference type="EMBL" id="VDCV01000007">
    <property type="protein sequence ID" value="KAB5547864.1"/>
    <property type="molecule type" value="Genomic_DNA"/>
</dbReference>
<comment type="similarity">
    <text evidence="1">Belongs to the PPR family. PCMP-H subfamily.</text>
</comment>
<dbReference type="AlphaFoldDB" id="A0A5N5LY98"/>
<dbReference type="InterPro" id="IPR046849">
    <property type="entry name" value="E2_motif"/>
</dbReference>
<organism evidence="6 7">
    <name type="scientific">Salix brachista</name>
    <dbReference type="NCBI Taxonomy" id="2182728"/>
    <lineage>
        <taxon>Eukaryota</taxon>
        <taxon>Viridiplantae</taxon>
        <taxon>Streptophyta</taxon>
        <taxon>Embryophyta</taxon>
        <taxon>Tracheophyta</taxon>
        <taxon>Spermatophyta</taxon>
        <taxon>Magnoliopsida</taxon>
        <taxon>eudicotyledons</taxon>
        <taxon>Gunneridae</taxon>
        <taxon>Pentapetalae</taxon>
        <taxon>rosids</taxon>
        <taxon>fabids</taxon>
        <taxon>Malpighiales</taxon>
        <taxon>Salicaceae</taxon>
        <taxon>Saliceae</taxon>
        <taxon>Salix</taxon>
    </lineage>
</organism>
<comment type="caution">
    <text evidence="6">The sequence shown here is derived from an EMBL/GenBank/DDBJ whole genome shotgun (WGS) entry which is preliminary data.</text>
</comment>
<evidence type="ECO:0000256" key="4">
    <source>
        <dbReference type="SAM" id="MobiDB-lite"/>
    </source>
</evidence>
<feature type="repeat" description="PPR" evidence="3">
    <location>
        <begin position="108"/>
        <end position="138"/>
    </location>
</feature>
<evidence type="ECO:0000313" key="6">
    <source>
        <dbReference type="EMBL" id="KAB5547864.1"/>
    </source>
</evidence>
<evidence type="ECO:0000256" key="3">
    <source>
        <dbReference type="PROSITE-ProRule" id="PRU00708"/>
    </source>
</evidence>
<dbReference type="InterPro" id="IPR046848">
    <property type="entry name" value="E_motif"/>
</dbReference>
<gene>
    <name evidence="6" type="ORF">DKX38_011270</name>
</gene>
<dbReference type="PANTHER" id="PTHR47926">
    <property type="entry name" value="PENTATRICOPEPTIDE REPEAT-CONTAINING PROTEIN"/>
    <property type="match status" value="1"/>
</dbReference>
<feature type="repeat" description="PPR" evidence="3">
    <location>
        <begin position="240"/>
        <end position="274"/>
    </location>
</feature>
<dbReference type="GO" id="GO:0008270">
    <property type="term" value="F:zinc ion binding"/>
    <property type="evidence" value="ECO:0007669"/>
    <property type="project" value="InterPro"/>
</dbReference>
<dbReference type="GO" id="GO:0009451">
    <property type="term" value="P:RNA modification"/>
    <property type="evidence" value="ECO:0007669"/>
    <property type="project" value="InterPro"/>
</dbReference>
<dbReference type="FunFam" id="1.25.40.10:FF:000031">
    <property type="entry name" value="Pentatricopeptide repeat-containing protein mitochondrial"/>
    <property type="match status" value="1"/>
</dbReference>
<sequence length="630" mass="70904">MPTTTIFTTPPPPLPHSNATCSSTTLHNRPPEKIAILIDKSKSLNHLNQVHAFLYRHNLHDHPILNFKLQRSYSSLELYVRTCLAGAYARGGDVVSARKLFDAMPEKSLVSLTAMITCYAKNGMIDEARVLFDGIEERDVICWNVMIDGYAQHGLPNEGLLLFRQMLNAKVRPNEVTVLAVLSACGQIGALETGRWVHSYIENNGIGITVSVGTSLIDMYSKCGSLEDARLIFERISNKDVVAWNSMVFGYAMHGFSQDALRLFKDMCMIGYHPTDITFIGVLNACGHAGLVSEGWKFFFSMKDEYGIEPKVEHYGCMVNLLGRAGQLEEAYELVKNMDIEQDPVLWGTLLGACRLHGNIALGERIAEYLVSQNLANSGTYVLLSNIYAAAGNWEGVARVRTLMKESGVEKEPGCSSVEVNNKVHEFLAGDLRHPKSKEIYEMLEEINGWLKTHGHTPQTDIVLHDLEDAQKERSLGVHSEKLALAFGLITTKPGTTMKIVKNLRVCEDCHAVTKLISKITGRKIVMRDRNRFHHFVNGSCSCGDYWPSSRRFNVLEYFHIGKCCITYISLYHIEVWFSLTFELEMEVKTQSHSNWEYISVSVAALHFFDFLDLFFIQFASDTSSSFFYD</sequence>
<feature type="repeat" description="PPR" evidence="3">
    <location>
        <begin position="139"/>
        <end position="173"/>
    </location>
</feature>
<evidence type="ECO:0000256" key="2">
    <source>
        <dbReference type="ARBA" id="ARBA00022737"/>
    </source>
</evidence>
<keyword evidence="7" id="KW-1185">Reference proteome</keyword>
<dbReference type="PANTHER" id="PTHR47926:SF456">
    <property type="entry name" value="PENTATRICOPEPTIDE REPEAT-CONTAINING PROTEIN ELI1, CHLOROPLASTIC"/>
    <property type="match status" value="1"/>
</dbReference>
<dbReference type="Pfam" id="PF20430">
    <property type="entry name" value="Eplus_motif"/>
    <property type="match status" value="1"/>
</dbReference>
<feature type="region of interest" description="Disordered" evidence="4">
    <location>
        <begin position="1"/>
        <end position="27"/>
    </location>
</feature>
<dbReference type="Proteomes" id="UP000326939">
    <property type="component" value="Chromosome 7"/>
</dbReference>
<dbReference type="Pfam" id="PF14432">
    <property type="entry name" value="DYW_deaminase"/>
    <property type="match status" value="1"/>
</dbReference>
<dbReference type="PROSITE" id="PS51375">
    <property type="entry name" value="PPR"/>
    <property type="match status" value="3"/>
</dbReference>
<keyword evidence="2" id="KW-0677">Repeat</keyword>
<feature type="compositionally biased region" description="Polar residues" evidence="4">
    <location>
        <begin position="17"/>
        <end position="27"/>
    </location>
</feature>
<dbReference type="NCBIfam" id="TIGR00756">
    <property type="entry name" value="PPR"/>
    <property type="match status" value="5"/>
</dbReference>
<evidence type="ECO:0000313" key="7">
    <source>
        <dbReference type="Proteomes" id="UP000326939"/>
    </source>
</evidence>
<dbReference type="InterPro" id="IPR046960">
    <property type="entry name" value="PPR_At4g14850-like_plant"/>
</dbReference>
<evidence type="ECO:0000256" key="1">
    <source>
        <dbReference type="ARBA" id="ARBA00006643"/>
    </source>
</evidence>
<dbReference type="Pfam" id="PF13041">
    <property type="entry name" value="PPR_2"/>
    <property type="match status" value="2"/>
</dbReference>
<dbReference type="InterPro" id="IPR002885">
    <property type="entry name" value="PPR_rpt"/>
</dbReference>
<name>A0A5N5LY98_9ROSI</name>
<proteinExistence type="inferred from homology"/>
<dbReference type="Gene3D" id="1.25.40.10">
    <property type="entry name" value="Tetratricopeptide repeat domain"/>
    <property type="match status" value="2"/>
</dbReference>
<feature type="domain" description="DYW" evidence="5">
    <location>
        <begin position="455"/>
        <end position="547"/>
    </location>
</feature>
<dbReference type="GO" id="GO:0003723">
    <property type="term" value="F:RNA binding"/>
    <property type="evidence" value="ECO:0007669"/>
    <property type="project" value="InterPro"/>
</dbReference>
<protein>
    <recommendedName>
        <fullName evidence="5">DYW domain-containing protein</fullName>
    </recommendedName>
</protein>
<dbReference type="FunFam" id="1.25.40.10:FF:000939">
    <property type="entry name" value="Pentatricopeptide repeat-containing protein ELI1, chloroplastic"/>
    <property type="match status" value="1"/>
</dbReference>
<dbReference type="FunFam" id="1.25.40.10:FF:000454">
    <property type="entry name" value="Pentatricopeptide repeat-containing protein At3g47530"/>
    <property type="match status" value="1"/>
</dbReference>
<dbReference type="InterPro" id="IPR032867">
    <property type="entry name" value="DYW_dom"/>
</dbReference>
<dbReference type="Pfam" id="PF20431">
    <property type="entry name" value="E_motif"/>
    <property type="match status" value="1"/>
</dbReference>
<reference evidence="7" key="1">
    <citation type="journal article" date="2019" name="Gigascience">
        <title>De novo genome assembly of the endangered Acer yangbiense, a plant species with extremely small populations endemic to Yunnan Province, China.</title>
        <authorList>
            <person name="Yang J."/>
            <person name="Wariss H.M."/>
            <person name="Tao L."/>
            <person name="Zhang R."/>
            <person name="Yun Q."/>
            <person name="Hollingsworth P."/>
            <person name="Dao Z."/>
            <person name="Luo G."/>
            <person name="Guo H."/>
            <person name="Ma Y."/>
            <person name="Sun W."/>
        </authorList>
    </citation>
    <scope>NUCLEOTIDE SEQUENCE [LARGE SCALE GENOMIC DNA]</scope>
    <source>
        <strain evidence="7">cv. br00</strain>
    </source>
</reference>